<comment type="caution">
    <text evidence="4">The sequence shown here is derived from an EMBL/GenBank/DDBJ whole genome shotgun (WGS) entry which is preliminary data.</text>
</comment>
<evidence type="ECO:0000313" key="5">
    <source>
        <dbReference type="Proteomes" id="UP000298264"/>
    </source>
</evidence>
<feature type="domain" description="PDZ" evidence="3">
    <location>
        <begin position="253"/>
        <end position="364"/>
    </location>
</feature>
<dbReference type="InterPro" id="IPR009003">
    <property type="entry name" value="Peptidase_S1_PA"/>
</dbReference>
<dbReference type="Pfam" id="PF13365">
    <property type="entry name" value="Trypsin_2"/>
    <property type="match status" value="1"/>
</dbReference>
<dbReference type="Gene3D" id="2.40.10.120">
    <property type="match status" value="1"/>
</dbReference>
<dbReference type="GO" id="GO:0004252">
    <property type="term" value="F:serine-type endopeptidase activity"/>
    <property type="evidence" value="ECO:0007669"/>
    <property type="project" value="InterPro"/>
</dbReference>
<dbReference type="AlphaFoldDB" id="A0A4R9LME0"/>
<gene>
    <name evidence="4" type="ORF">EHS11_18925</name>
</gene>
<reference evidence="4" key="1">
    <citation type="journal article" date="2019" name="PLoS Negl. Trop. Dis.">
        <title>Revisiting the worldwide diversity of Leptospira species in the environment.</title>
        <authorList>
            <person name="Vincent A.T."/>
            <person name="Schiettekatte O."/>
            <person name="Bourhy P."/>
            <person name="Veyrier F.J."/>
            <person name="Picardeau M."/>
        </authorList>
    </citation>
    <scope>NUCLEOTIDE SEQUENCE [LARGE SCALE GENOMIC DNA]</scope>
    <source>
        <strain evidence="4">201400974</strain>
    </source>
</reference>
<dbReference type="InterPro" id="IPR036034">
    <property type="entry name" value="PDZ_sf"/>
</dbReference>
<dbReference type="InterPro" id="IPR051201">
    <property type="entry name" value="Chloro_Bact_Ser_Proteases"/>
</dbReference>
<keyword evidence="2" id="KW-0378">Hydrolase</keyword>
<dbReference type="PRINTS" id="PR00834">
    <property type="entry name" value="PROTEASES2C"/>
</dbReference>
<sequence length="375" mass="41925">MNPFSIFKSRNRNACRRRALHPLYACEPIFRSNRKIYQRSPRLKHSESAWSLSFFILIFFNFLSCDSNKDLSDPKKIFDTYVETSFSVSLDSGPLEESKTWTGSGFVFDKQGLGLTCSHVVPDDKKFVIRMGGTGKKFYAQVIKRDTDNDLAIVKWENPESEISLDISDSYEPETGASFYMISTPFGMEESFDSGIIANRSRLGADIFAPNKAFVQLNRMVLSGSSGAAVFDGQGKVLGMARFQLSSDGSKRDGIGFAIQAPVLREFVKSIPIAGKTKEEIQRGIVEIPILTAHLIDKLRLKQKKGVLVSYTEPGSLTEKAGIKRYDLIVGVDENVVDNAEDFYVQMAKLPSSKAINLIIIRENRELKIKITPSL</sequence>
<evidence type="ECO:0000259" key="3">
    <source>
        <dbReference type="SMART" id="SM00228"/>
    </source>
</evidence>
<dbReference type="Gene3D" id="2.30.42.10">
    <property type="match status" value="1"/>
</dbReference>
<keyword evidence="5" id="KW-1185">Reference proteome</keyword>
<accession>A0A4R9LME0</accession>
<dbReference type="OrthoDB" id="321158at2"/>
<dbReference type="PANTHER" id="PTHR43343">
    <property type="entry name" value="PEPTIDASE S12"/>
    <property type="match status" value="1"/>
</dbReference>
<evidence type="ECO:0000313" key="4">
    <source>
        <dbReference type="EMBL" id="TGN07178.1"/>
    </source>
</evidence>
<evidence type="ECO:0000256" key="1">
    <source>
        <dbReference type="ARBA" id="ARBA00022670"/>
    </source>
</evidence>
<organism evidence="4 5">
    <name type="scientific">Leptospira ilyithenensis</name>
    <dbReference type="NCBI Taxonomy" id="2484901"/>
    <lineage>
        <taxon>Bacteria</taxon>
        <taxon>Pseudomonadati</taxon>
        <taxon>Spirochaetota</taxon>
        <taxon>Spirochaetia</taxon>
        <taxon>Leptospirales</taxon>
        <taxon>Leptospiraceae</taxon>
        <taxon>Leptospira</taxon>
    </lineage>
</organism>
<dbReference type="SMART" id="SM00228">
    <property type="entry name" value="PDZ"/>
    <property type="match status" value="1"/>
</dbReference>
<evidence type="ECO:0000256" key="2">
    <source>
        <dbReference type="ARBA" id="ARBA00022801"/>
    </source>
</evidence>
<proteinExistence type="predicted"/>
<dbReference type="SUPFAM" id="SSF50494">
    <property type="entry name" value="Trypsin-like serine proteases"/>
    <property type="match status" value="1"/>
</dbReference>
<dbReference type="InterPro" id="IPR001940">
    <property type="entry name" value="Peptidase_S1C"/>
</dbReference>
<dbReference type="InterPro" id="IPR001478">
    <property type="entry name" value="PDZ"/>
</dbReference>
<protein>
    <submittedName>
        <fullName evidence="4">Serine protease</fullName>
    </submittedName>
</protein>
<name>A0A4R9LME0_9LEPT</name>
<dbReference type="PANTHER" id="PTHR43343:SF3">
    <property type="entry name" value="PROTEASE DO-LIKE 8, CHLOROPLASTIC"/>
    <property type="match status" value="1"/>
</dbReference>
<keyword evidence="1 4" id="KW-0645">Protease</keyword>
<dbReference type="EMBL" id="RQHV01000062">
    <property type="protein sequence ID" value="TGN07178.1"/>
    <property type="molecule type" value="Genomic_DNA"/>
</dbReference>
<dbReference type="SUPFAM" id="SSF50156">
    <property type="entry name" value="PDZ domain-like"/>
    <property type="match status" value="1"/>
</dbReference>
<dbReference type="Proteomes" id="UP000298264">
    <property type="component" value="Unassembled WGS sequence"/>
</dbReference>
<dbReference type="GO" id="GO:0006508">
    <property type="term" value="P:proteolysis"/>
    <property type="evidence" value="ECO:0007669"/>
    <property type="project" value="UniProtKB-KW"/>
</dbReference>